<keyword evidence="4" id="KW-1185">Reference proteome</keyword>
<organism evidence="3 4">
    <name type="scientific">Leptotrichia hofstadii</name>
    <dbReference type="NCBI Taxonomy" id="157688"/>
    <lineage>
        <taxon>Bacteria</taxon>
        <taxon>Fusobacteriati</taxon>
        <taxon>Fusobacteriota</taxon>
        <taxon>Fusobacteriia</taxon>
        <taxon>Fusobacteriales</taxon>
        <taxon>Leptotrichiaceae</taxon>
        <taxon>Leptotrichia</taxon>
    </lineage>
</organism>
<keyword evidence="2" id="KW-0732">Signal</keyword>
<dbReference type="AlphaFoldDB" id="A0A510JK27"/>
<evidence type="ECO:0000256" key="1">
    <source>
        <dbReference type="SAM" id="Coils"/>
    </source>
</evidence>
<dbReference type="RefSeq" id="WP_026745917.1">
    <property type="nucleotide sequence ID" value="NZ_AP019823.1"/>
</dbReference>
<reference evidence="3 4" key="1">
    <citation type="submission" date="2019-07" db="EMBL/GenBank/DDBJ databases">
        <title>Complete Genome Sequence of Leptotrichia hofstadii Strain JCM16775.</title>
        <authorList>
            <person name="Watanabe S."/>
            <person name="Cui L."/>
        </authorList>
    </citation>
    <scope>NUCLEOTIDE SEQUENCE [LARGE SCALE GENOMIC DNA]</scope>
    <source>
        <strain evidence="3 4">JCM16775</strain>
    </source>
</reference>
<feature type="chain" id="PRO_5022242282" description="DUF4878 domain-containing protein" evidence="2">
    <location>
        <begin position="19"/>
        <end position="234"/>
    </location>
</feature>
<feature type="signal peptide" evidence="2">
    <location>
        <begin position="1"/>
        <end position="18"/>
    </location>
</feature>
<evidence type="ECO:0000313" key="3">
    <source>
        <dbReference type="EMBL" id="BBM39659.1"/>
    </source>
</evidence>
<evidence type="ECO:0000256" key="2">
    <source>
        <dbReference type="SAM" id="SignalP"/>
    </source>
</evidence>
<dbReference type="Proteomes" id="UP000321892">
    <property type="component" value="Chromosome"/>
</dbReference>
<sequence length="234" mass="27205">MKKLLFVLMLAVMGNTFAAPRSQKSKSTRSVTTSRISESDRKEIENVIQRDMAPIFNKLLSIGINDYKKEIEKDASLFEKGFVISEPLKKEILKKYSDEIVKFILKSFDLKIKINQISYISENKVNVTLDFTSRNLDKVLDIGGKDDILYERSFKRLGYKFVDEFEKVMKNKGNEDKKRNFYNVALEETINLLNENLSEIKEENVFLSNVPVNLIKVNGKWEIENLENLRNAFN</sequence>
<name>A0A510JK27_9FUSO</name>
<dbReference type="EMBL" id="AP019823">
    <property type="protein sequence ID" value="BBM39659.1"/>
    <property type="molecule type" value="Genomic_DNA"/>
</dbReference>
<accession>A0A510JK27</accession>
<dbReference type="OrthoDB" id="81800at2"/>
<evidence type="ECO:0000313" key="4">
    <source>
        <dbReference type="Proteomes" id="UP000321892"/>
    </source>
</evidence>
<proteinExistence type="predicted"/>
<evidence type="ECO:0008006" key="5">
    <source>
        <dbReference type="Google" id="ProtNLM"/>
    </source>
</evidence>
<keyword evidence="1" id="KW-0175">Coiled coil</keyword>
<gene>
    <name evidence="3" type="ORF">JCM16775_2396</name>
</gene>
<protein>
    <recommendedName>
        <fullName evidence="5">DUF4878 domain-containing protein</fullName>
    </recommendedName>
</protein>
<feature type="coiled-coil region" evidence="1">
    <location>
        <begin position="183"/>
        <end position="210"/>
    </location>
</feature>
<dbReference type="KEGG" id="lhf:JCM16775_2396"/>